<evidence type="ECO:0000256" key="2">
    <source>
        <dbReference type="ARBA" id="ARBA00022679"/>
    </source>
</evidence>
<dbReference type="EMBL" id="CAEZYX010000120">
    <property type="protein sequence ID" value="CAB4747397.1"/>
    <property type="molecule type" value="Genomic_DNA"/>
</dbReference>
<dbReference type="PANTHER" id="PTHR46429:SF1">
    <property type="entry name" value="23S RRNA (GUANOSINE-2'-O-)-METHYLTRANSFERASE RLMB"/>
    <property type="match status" value="1"/>
</dbReference>
<dbReference type="InterPro" id="IPR004441">
    <property type="entry name" value="rRNA_MeTrfase_TrmH"/>
</dbReference>
<dbReference type="InterPro" id="IPR029028">
    <property type="entry name" value="Alpha/beta_knot_MTases"/>
</dbReference>
<dbReference type="Pfam" id="PF08032">
    <property type="entry name" value="SpoU_sub_bind"/>
    <property type="match status" value="1"/>
</dbReference>
<dbReference type="InterPro" id="IPR001537">
    <property type="entry name" value="SpoU_MeTrfase"/>
</dbReference>
<dbReference type="InterPro" id="IPR013123">
    <property type="entry name" value="SpoU_subst-bd"/>
</dbReference>
<dbReference type="CDD" id="cd18103">
    <property type="entry name" value="SpoU-like_RlmB"/>
    <property type="match status" value="1"/>
</dbReference>
<keyword evidence="1" id="KW-0489">Methyltransferase</keyword>
<dbReference type="AlphaFoldDB" id="A0A6J6TLG4"/>
<dbReference type="GO" id="GO:0008173">
    <property type="term" value="F:RNA methyltransferase activity"/>
    <property type="evidence" value="ECO:0007669"/>
    <property type="project" value="InterPro"/>
</dbReference>
<dbReference type="NCBIfam" id="TIGR00186">
    <property type="entry name" value="rRNA_methyl_3"/>
    <property type="match status" value="1"/>
</dbReference>
<gene>
    <name evidence="5" type="ORF">UFOPK2802_00923</name>
</gene>
<feature type="compositionally biased region" description="Basic and acidic residues" evidence="3">
    <location>
        <begin position="45"/>
        <end position="66"/>
    </location>
</feature>
<dbReference type="Pfam" id="PF00588">
    <property type="entry name" value="SpoU_methylase"/>
    <property type="match status" value="1"/>
</dbReference>
<sequence length="363" mass="39209">MAAKKTGKNPGAKQRRGLRGKGPTPKAADRPYHVAAKAKTRKSTYKPERKRTDDERTERTTSDRARPSSGRSTSSRPSTGRPSASRSKRPGTDRGRPDKRGSTRPRQDRAVREKSSATYVDTIAGRNTVVEALRANIPAKELIVAIGLDVDERITEILDHARVSGLTVREVTRHQVESITGMANHQGVALIVKPYAYSSQKEIFQRAKSPALFVAVDGVTDPRNIGAIVRSAAAFGADGVLIPERRNASITATAWKASAGAAARLPIAQVKNLARSIEDAKEFGCFIVGLDGESTDTVDGLKIATDSLYVIVGSEGKGLSRLVREKCDVVVSIPMRQSVESLNASVAMAIALYTIEEKRRKAN</sequence>
<keyword evidence="2" id="KW-0808">Transferase</keyword>
<dbReference type="PANTHER" id="PTHR46429">
    <property type="entry name" value="23S RRNA (GUANOSINE-2'-O-)-METHYLTRANSFERASE RLMB"/>
    <property type="match status" value="1"/>
</dbReference>
<dbReference type="GO" id="GO:0032259">
    <property type="term" value="P:methylation"/>
    <property type="evidence" value="ECO:0007669"/>
    <property type="project" value="UniProtKB-KW"/>
</dbReference>
<dbReference type="SUPFAM" id="SSF75217">
    <property type="entry name" value="alpha/beta knot"/>
    <property type="match status" value="1"/>
</dbReference>
<feature type="compositionally biased region" description="Basic and acidic residues" evidence="3">
    <location>
        <begin position="90"/>
        <end position="115"/>
    </location>
</feature>
<dbReference type="Gene3D" id="3.30.1330.30">
    <property type="match status" value="1"/>
</dbReference>
<dbReference type="SUPFAM" id="SSF55315">
    <property type="entry name" value="L30e-like"/>
    <property type="match status" value="1"/>
</dbReference>
<dbReference type="InterPro" id="IPR029064">
    <property type="entry name" value="Ribosomal_eL30-like_sf"/>
</dbReference>
<proteinExistence type="predicted"/>
<evidence type="ECO:0000256" key="1">
    <source>
        <dbReference type="ARBA" id="ARBA00022603"/>
    </source>
</evidence>
<evidence type="ECO:0000256" key="3">
    <source>
        <dbReference type="SAM" id="MobiDB-lite"/>
    </source>
</evidence>
<dbReference type="Gene3D" id="3.40.1280.10">
    <property type="match status" value="1"/>
</dbReference>
<feature type="region of interest" description="Disordered" evidence="3">
    <location>
        <begin position="1"/>
        <end position="115"/>
    </location>
</feature>
<dbReference type="GO" id="GO:0005829">
    <property type="term" value="C:cytosol"/>
    <property type="evidence" value="ECO:0007669"/>
    <property type="project" value="TreeGrafter"/>
</dbReference>
<protein>
    <submittedName>
        <fullName evidence="5">Unannotated protein</fullName>
    </submittedName>
</protein>
<name>A0A6J6TLG4_9ZZZZ</name>
<dbReference type="GO" id="GO:0003723">
    <property type="term" value="F:RNA binding"/>
    <property type="evidence" value="ECO:0007669"/>
    <property type="project" value="InterPro"/>
</dbReference>
<evidence type="ECO:0000259" key="4">
    <source>
        <dbReference type="SMART" id="SM00967"/>
    </source>
</evidence>
<feature type="domain" description="RNA 2-O ribose methyltransferase substrate binding" evidence="4">
    <location>
        <begin position="122"/>
        <end position="198"/>
    </location>
</feature>
<reference evidence="5" key="1">
    <citation type="submission" date="2020-05" db="EMBL/GenBank/DDBJ databases">
        <authorList>
            <person name="Chiriac C."/>
            <person name="Salcher M."/>
            <person name="Ghai R."/>
            <person name="Kavagutti S V."/>
        </authorList>
    </citation>
    <scope>NUCLEOTIDE SEQUENCE</scope>
</reference>
<dbReference type="SMART" id="SM00967">
    <property type="entry name" value="SpoU_sub_bind"/>
    <property type="match status" value="1"/>
</dbReference>
<accession>A0A6J6TLG4</accession>
<dbReference type="GO" id="GO:0006396">
    <property type="term" value="P:RNA processing"/>
    <property type="evidence" value="ECO:0007669"/>
    <property type="project" value="InterPro"/>
</dbReference>
<evidence type="ECO:0000313" key="5">
    <source>
        <dbReference type="EMBL" id="CAB4747397.1"/>
    </source>
</evidence>
<feature type="compositionally biased region" description="Low complexity" evidence="3">
    <location>
        <begin position="67"/>
        <end position="85"/>
    </location>
</feature>
<organism evidence="5">
    <name type="scientific">freshwater metagenome</name>
    <dbReference type="NCBI Taxonomy" id="449393"/>
    <lineage>
        <taxon>unclassified sequences</taxon>
        <taxon>metagenomes</taxon>
        <taxon>ecological metagenomes</taxon>
    </lineage>
</organism>
<dbReference type="InterPro" id="IPR029026">
    <property type="entry name" value="tRNA_m1G_MTases_N"/>
</dbReference>